<comment type="caution">
    <text evidence="5">The sequence shown here is derived from an EMBL/GenBank/DDBJ whole genome shotgun (WGS) entry which is preliminary data.</text>
</comment>
<dbReference type="Pfam" id="PF22785">
    <property type="entry name" value="Tc-R-P"/>
    <property type="match status" value="1"/>
</dbReference>
<evidence type="ECO:0000313" key="5">
    <source>
        <dbReference type="EMBL" id="KIC06269.1"/>
    </source>
</evidence>
<dbReference type="Gene3D" id="3.90.190.10">
    <property type="entry name" value="Protein tyrosine phosphatase superfamily"/>
    <property type="match status" value="1"/>
</dbReference>
<dbReference type="PROSITE" id="PS50054">
    <property type="entry name" value="TYR_PHOSPHATASE_DUAL"/>
    <property type="match status" value="1"/>
</dbReference>
<dbReference type="PROSITE" id="PS00383">
    <property type="entry name" value="TYR_PHOSPHATASE_1"/>
    <property type="match status" value="1"/>
</dbReference>
<dbReference type="SUPFAM" id="SSF52799">
    <property type="entry name" value="(Phosphotyrosine protein) phosphatases II"/>
    <property type="match status" value="1"/>
</dbReference>
<dbReference type="PATRIC" id="fig|1056807.3.peg.2156"/>
<accession>A0A0C1E3D5</accession>
<keyword evidence="2" id="KW-0378">Hydrolase</keyword>
<dbReference type="EMBL" id="JUFZ01000109">
    <property type="protein sequence ID" value="KIC06269.1"/>
    <property type="molecule type" value="Genomic_DNA"/>
</dbReference>
<dbReference type="PANTHER" id="PTHR31126:SF72">
    <property type="entry name" value="DUAL SPECIFICITY PROTEIN PHOSPHATASE TPBA"/>
    <property type="match status" value="1"/>
</dbReference>
<reference evidence="5 6" key="1">
    <citation type="submission" date="2014-12" db="EMBL/GenBank/DDBJ databases">
        <title>Genome sequence of Morococcus cerebrosus.</title>
        <authorList>
            <person name="Shin S.-K."/>
            <person name="Yi H."/>
        </authorList>
    </citation>
    <scope>NUCLEOTIDE SEQUENCE [LARGE SCALE GENOMIC DNA]</scope>
    <source>
        <strain evidence="5 6">CIP 81.93</strain>
    </source>
</reference>
<dbReference type="InterPro" id="IPR016130">
    <property type="entry name" value="Tyr_Pase_AS"/>
</dbReference>
<evidence type="ECO:0000259" key="3">
    <source>
        <dbReference type="PROSITE" id="PS50054"/>
    </source>
</evidence>
<dbReference type="PROSITE" id="PS50056">
    <property type="entry name" value="TYR_PHOSPHATASE_2"/>
    <property type="match status" value="1"/>
</dbReference>
<comment type="similarity">
    <text evidence="1">Belongs to the protein-tyrosine phosphatase family.</text>
</comment>
<feature type="domain" description="Tyrosine-protein phosphatase" evidence="3">
    <location>
        <begin position="74"/>
        <end position="220"/>
    </location>
</feature>
<dbReference type="PANTHER" id="PTHR31126">
    <property type="entry name" value="TYROSINE-PROTEIN PHOSPHATASE"/>
    <property type="match status" value="1"/>
</dbReference>
<dbReference type="AlphaFoldDB" id="A0A0C1E3D5"/>
<evidence type="ECO:0000313" key="6">
    <source>
        <dbReference type="Proteomes" id="UP000031390"/>
    </source>
</evidence>
<organism evidence="5 6">
    <name type="scientific">Morococcus cerebrosus</name>
    <dbReference type="NCBI Taxonomy" id="1056807"/>
    <lineage>
        <taxon>Bacteria</taxon>
        <taxon>Pseudomonadati</taxon>
        <taxon>Pseudomonadota</taxon>
        <taxon>Betaproteobacteria</taxon>
        <taxon>Neisseriales</taxon>
        <taxon>Neisseriaceae</taxon>
        <taxon>Morococcus</taxon>
    </lineage>
</organism>
<dbReference type="InterPro" id="IPR029021">
    <property type="entry name" value="Prot-tyrosine_phosphatase-like"/>
</dbReference>
<dbReference type="Proteomes" id="UP000031390">
    <property type="component" value="Unassembled WGS sequence"/>
</dbReference>
<name>A0A0C1E3D5_9NEIS</name>
<gene>
    <name evidence="5" type="ORF">MCC93_22490</name>
</gene>
<proteinExistence type="inferred from homology"/>
<protein>
    <submittedName>
        <fullName evidence="5">Protein tyrosine phosphatase</fullName>
    </submittedName>
</protein>
<evidence type="ECO:0000259" key="4">
    <source>
        <dbReference type="PROSITE" id="PS50056"/>
    </source>
</evidence>
<dbReference type="GO" id="GO:0016791">
    <property type="term" value="F:phosphatase activity"/>
    <property type="evidence" value="ECO:0007669"/>
    <property type="project" value="TreeGrafter"/>
</dbReference>
<dbReference type="InterPro" id="IPR000387">
    <property type="entry name" value="Tyr_Pase_dom"/>
</dbReference>
<feature type="domain" description="Tyrosine specific protein phosphatases" evidence="4">
    <location>
        <begin position="138"/>
        <end position="191"/>
    </location>
</feature>
<dbReference type="InterPro" id="IPR020422">
    <property type="entry name" value="TYR_PHOSPHATASE_DUAL_dom"/>
</dbReference>
<evidence type="ECO:0000256" key="2">
    <source>
        <dbReference type="ARBA" id="ARBA00022801"/>
    </source>
</evidence>
<sequence length="234" mass="27101">MGIKRFSQTSNTSSENRFLFQMTFLPFESIPMMKRTIPIIFSAFLLAACQASSTQETRTMNTRLWAVSVKQDANLYRIDDKLYRSEQPVPEDGETISQQGIKSVVNLRFFDRNDDDYLKQYGINIINRPLLSWNVKPKDIAEILYLIEKQQQNGAVLIHCYHGADRTGLIAGMYRILYQGWQIEEAKAEMQHGPYGYHSIWKNIANLFTEAKVQEVKNHLERLRSNERNAVSGQ</sequence>
<evidence type="ECO:0000256" key="1">
    <source>
        <dbReference type="ARBA" id="ARBA00009580"/>
    </source>
</evidence>